<dbReference type="PANTHER" id="PTHR43712:SF2">
    <property type="entry name" value="O-METHYLTRANSFERASE CICE"/>
    <property type="match status" value="1"/>
</dbReference>
<feature type="domain" description="O-methyltransferase C-terminal" evidence="5">
    <location>
        <begin position="110"/>
        <end position="317"/>
    </location>
</feature>
<dbReference type="Pfam" id="PF08100">
    <property type="entry name" value="Dimerisation"/>
    <property type="match status" value="1"/>
</dbReference>
<accession>A0A9X1A7G4</accession>
<evidence type="ECO:0000259" key="6">
    <source>
        <dbReference type="Pfam" id="PF08100"/>
    </source>
</evidence>
<keyword evidence="3" id="KW-0949">S-adenosyl-L-methionine</keyword>
<sequence>MDEKAAVADLMQMVNGYQVSQAICVATTLGIADHLADGARSSDELALAADAHPQSLYRLLRALASVGVLHEGEARQFSLTALGAGLRSDAEHSVAPWARMVGRAYYRDAWGELLHSVRTGENAFAHAHGTGVWQYRLDHPEESLIFDRAMSSFVPVVAAAVLAAYDFGRFDVVMDVGGGQGALLAAILARNPSQRGILFDQPLVVEGAGAVLQAASVADRCRVVGGDFFAALPDGADAHVMKWILHDWDDERSIAVLKSCRRAIRPDGTLVVLEAVLAPPNEGARAKFADLNMLAVPGGQERTKDEFAKLFAASGFRLTRVIDAGPRISIIEGEPT</sequence>
<evidence type="ECO:0000256" key="3">
    <source>
        <dbReference type="ARBA" id="ARBA00022691"/>
    </source>
</evidence>
<dbReference type="Gene3D" id="3.40.50.150">
    <property type="entry name" value="Vaccinia Virus protein VP39"/>
    <property type="match status" value="1"/>
</dbReference>
<dbReference type="PIRSF" id="PIRSF005739">
    <property type="entry name" value="O-mtase"/>
    <property type="match status" value="1"/>
</dbReference>
<dbReference type="GO" id="GO:0032259">
    <property type="term" value="P:methylation"/>
    <property type="evidence" value="ECO:0007669"/>
    <property type="project" value="UniProtKB-KW"/>
</dbReference>
<dbReference type="InterPro" id="IPR016461">
    <property type="entry name" value="COMT-like"/>
</dbReference>
<evidence type="ECO:0000313" key="7">
    <source>
        <dbReference type="EMBL" id="MBT1154505.1"/>
    </source>
</evidence>
<dbReference type="PANTHER" id="PTHR43712">
    <property type="entry name" value="PUTATIVE (AFU_ORTHOLOGUE AFUA_4G14580)-RELATED"/>
    <property type="match status" value="1"/>
</dbReference>
<dbReference type="InterPro" id="IPR001077">
    <property type="entry name" value="COMT_C"/>
</dbReference>
<evidence type="ECO:0000256" key="1">
    <source>
        <dbReference type="ARBA" id="ARBA00022603"/>
    </source>
</evidence>
<feature type="domain" description="O-methyltransferase dimerisation" evidence="6">
    <location>
        <begin position="11"/>
        <end position="83"/>
    </location>
</feature>
<dbReference type="InterPro" id="IPR036388">
    <property type="entry name" value="WH-like_DNA-bd_sf"/>
</dbReference>
<dbReference type="GO" id="GO:0008171">
    <property type="term" value="F:O-methyltransferase activity"/>
    <property type="evidence" value="ECO:0007669"/>
    <property type="project" value="InterPro"/>
</dbReference>
<dbReference type="InterPro" id="IPR029063">
    <property type="entry name" value="SAM-dependent_MTases_sf"/>
</dbReference>
<proteinExistence type="predicted"/>
<reference evidence="7" key="2">
    <citation type="submission" date="2021-03" db="EMBL/GenBank/DDBJ databases">
        <authorList>
            <person name="Artuso I."/>
            <person name="Turrini P."/>
            <person name="Pirolo M."/>
            <person name="Lugli G.A."/>
            <person name="Ventura M."/>
            <person name="Visca P."/>
        </authorList>
    </citation>
    <scope>NUCLEOTIDE SEQUENCE</scope>
    <source>
        <strain evidence="7">LMG 26462</strain>
    </source>
</reference>
<protein>
    <submittedName>
        <fullName evidence="7">Methyltransferase</fullName>
    </submittedName>
</protein>
<dbReference type="Pfam" id="PF00891">
    <property type="entry name" value="Methyltransf_2"/>
    <property type="match status" value="1"/>
</dbReference>
<dbReference type="Gene3D" id="1.10.10.10">
    <property type="entry name" value="Winged helix-like DNA-binding domain superfamily/Winged helix DNA-binding domain"/>
    <property type="match status" value="1"/>
</dbReference>
<evidence type="ECO:0000313" key="8">
    <source>
        <dbReference type="Proteomes" id="UP001138921"/>
    </source>
</evidence>
<dbReference type="Gene3D" id="1.10.287.1350">
    <property type="match status" value="1"/>
</dbReference>
<dbReference type="InterPro" id="IPR012967">
    <property type="entry name" value="COMT_dimerisation"/>
</dbReference>
<dbReference type="Proteomes" id="UP001138921">
    <property type="component" value="Unassembled WGS sequence"/>
</dbReference>
<keyword evidence="2" id="KW-0808">Transferase</keyword>
<keyword evidence="8" id="KW-1185">Reference proteome</keyword>
<organism evidence="7 8">
    <name type="scientific">Aminobacter anthyllidis</name>
    <dbReference type="NCBI Taxonomy" id="1035067"/>
    <lineage>
        <taxon>Bacteria</taxon>
        <taxon>Pseudomonadati</taxon>
        <taxon>Pseudomonadota</taxon>
        <taxon>Alphaproteobacteria</taxon>
        <taxon>Hyphomicrobiales</taxon>
        <taxon>Phyllobacteriaceae</taxon>
        <taxon>Aminobacter</taxon>
    </lineage>
</organism>
<name>A0A9X1A7G4_9HYPH</name>
<dbReference type="SUPFAM" id="SSF46785">
    <property type="entry name" value="Winged helix' DNA-binding domain"/>
    <property type="match status" value="1"/>
</dbReference>
<evidence type="ECO:0000256" key="2">
    <source>
        <dbReference type="ARBA" id="ARBA00022679"/>
    </source>
</evidence>
<reference evidence="7" key="1">
    <citation type="journal article" date="2021" name="Microorganisms">
        <title>Phylogenomic Reconstruction and Metabolic Potential of the Genus Aminobacter.</title>
        <authorList>
            <person name="Artuso I."/>
            <person name="Turrini P."/>
            <person name="Pirolo M."/>
            <person name="Lugli G.A."/>
            <person name="Ventura M."/>
            <person name="Visca P."/>
        </authorList>
    </citation>
    <scope>NUCLEOTIDE SEQUENCE</scope>
    <source>
        <strain evidence="7">LMG 26462</strain>
    </source>
</reference>
<dbReference type="PROSITE" id="PS51683">
    <property type="entry name" value="SAM_OMT_II"/>
    <property type="match status" value="1"/>
</dbReference>
<evidence type="ECO:0000259" key="5">
    <source>
        <dbReference type="Pfam" id="PF00891"/>
    </source>
</evidence>
<dbReference type="AlphaFoldDB" id="A0A9X1A7G4"/>
<dbReference type="CDD" id="cd02440">
    <property type="entry name" value="AdoMet_MTases"/>
    <property type="match status" value="1"/>
</dbReference>
<gene>
    <name evidence="7" type="ORF">J1C56_02760</name>
</gene>
<dbReference type="SUPFAM" id="SSF53335">
    <property type="entry name" value="S-adenosyl-L-methionine-dependent methyltransferases"/>
    <property type="match status" value="1"/>
</dbReference>
<comment type="caution">
    <text evidence="7">The sequence shown here is derived from an EMBL/GenBank/DDBJ whole genome shotgun (WGS) entry which is preliminary data.</text>
</comment>
<evidence type="ECO:0000256" key="4">
    <source>
        <dbReference type="PIRSR" id="PIRSR005739-1"/>
    </source>
</evidence>
<dbReference type="EMBL" id="JAFLWW010000001">
    <property type="protein sequence ID" value="MBT1154505.1"/>
    <property type="molecule type" value="Genomic_DNA"/>
</dbReference>
<keyword evidence="1 7" id="KW-0489">Methyltransferase</keyword>
<dbReference type="InterPro" id="IPR036390">
    <property type="entry name" value="WH_DNA-bd_sf"/>
</dbReference>
<dbReference type="GO" id="GO:0046983">
    <property type="term" value="F:protein dimerization activity"/>
    <property type="evidence" value="ECO:0007669"/>
    <property type="project" value="InterPro"/>
</dbReference>
<feature type="active site" description="Proton acceptor" evidence="4">
    <location>
        <position position="246"/>
    </location>
</feature>